<keyword evidence="5" id="KW-0804">Transcription</keyword>
<keyword evidence="4 6" id="KW-0238">DNA-binding</keyword>
<dbReference type="GO" id="GO:0000976">
    <property type="term" value="F:transcription cis-regulatory region binding"/>
    <property type="evidence" value="ECO:0007669"/>
    <property type="project" value="TreeGrafter"/>
</dbReference>
<evidence type="ECO:0000259" key="8">
    <source>
        <dbReference type="PROSITE" id="PS50977"/>
    </source>
</evidence>
<evidence type="ECO:0000313" key="10">
    <source>
        <dbReference type="Proteomes" id="UP000036338"/>
    </source>
</evidence>
<dbReference type="PATRIC" id="fig|292.27.peg.6269"/>
<dbReference type="SUPFAM" id="SSF46689">
    <property type="entry name" value="Homeodomain-like"/>
    <property type="match status" value="1"/>
</dbReference>
<keyword evidence="3" id="KW-0805">Transcription regulation</keyword>
<dbReference type="Proteomes" id="UP000036338">
    <property type="component" value="Unassembled WGS sequence"/>
</dbReference>
<evidence type="ECO:0000256" key="3">
    <source>
        <dbReference type="ARBA" id="ARBA00023015"/>
    </source>
</evidence>
<feature type="compositionally biased region" description="Basic and acidic residues" evidence="7">
    <location>
        <begin position="158"/>
        <end position="169"/>
    </location>
</feature>
<evidence type="ECO:0000313" key="9">
    <source>
        <dbReference type="EMBL" id="KML49379.1"/>
    </source>
</evidence>
<dbReference type="InterPro" id="IPR050109">
    <property type="entry name" value="HTH-type_TetR-like_transc_reg"/>
</dbReference>
<organism evidence="9 10">
    <name type="scientific">Burkholderia cepacia</name>
    <name type="common">Pseudomonas cepacia</name>
    <dbReference type="NCBI Taxonomy" id="292"/>
    <lineage>
        <taxon>Bacteria</taxon>
        <taxon>Pseudomonadati</taxon>
        <taxon>Pseudomonadota</taxon>
        <taxon>Betaproteobacteria</taxon>
        <taxon>Burkholderiales</taxon>
        <taxon>Burkholderiaceae</taxon>
        <taxon>Burkholderia</taxon>
        <taxon>Burkholderia cepacia complex</taxon>
    </lineage>
</organism>
<dbReference type="InterPro" id="IPR003012">
    <property type="entry name" value="Tet_transcr_reg_TetR"/>
</dbReference>
<evidence type="ECO:0000256" key="1">
    <source>
        <dbReference type="ARBA" id="ARBA00002856"/>
    </source>
</evidence>
<keyword evidence="2" id="KW-0678">Repressor</keyword>
<dbReference type="InterPro" id="IPR004111">
    <property type="entry name" value="Repressor_TetR_C"/>
</dbReference>
<feature type="domain" description="HTH tetR-type" evidence="8">
    <location>
        <begin position="3"/>
        <end position="63"/>
    </location>
</feature>
<dbReference type="PROSITE" id="PS50977">
    <property type="entry name" value="HTH_TETR_2"/>
    <property type="match status" value="1"/>
</dbReference>
<dbReference type="PRINTS" id="PR00455">
    <property type="entry name" value="HTHTETR"/>
</dbReference>
<dbReference type="Gene3D" id="1.10.357.10">
    <property type="entry name" value="Tetracycline Repressor, domain 2"/>
    <property type="match status" value="1"/>
</dbReference>
<dbReference type="PANTHER" id="PTHR30055:SF151">
    <property type="entry name" value="TRANSCRIPTIONAL REGULATORY PROTEIN"/>
    <property type="match status" value="1"/>
</dbReference>
<comment type="caution">
    <text evidence="9">The sequence shown here is derived from an EMBL/GenBank/DDBJ whole genome shotgun (WGS) entry which is preliminary data.</text>
</comment>
<feature type="region of interest" description="Disordered" evidence="7">
    <location>
        <begin position="153"/>
        <end position="173"/>
    </location>
</feature>
<evidence type="ECO:0000256" key="4">
    <source>
        <dbReference type="ARBA" id="ARBA00023125"/>
    </source>
</evidence>
<dbReference type="InterPro" id="IPR001647">
    <property type="entry name" value="HTH_TetR"/>
</dbReference>
<dbReference type="AlphaFoldDB" id="A0A0J5WKY8"/>
<protein>
    <submittedName>
        <fullName evidence="9">TetR family transcriptional regulator</fullName>
    </submittedName>
</protein>
<evidence type="ECO:0000256" key="5">
    <source>
        <dbReference type="ARBA" id="ARBA00023163"/>
    </source>
</evidence>
<dbReference type="PANTHER" id="PTHR30055">
    <property type="entry name" value="HTH-TYPE TRANSCRIPTIONAL REGULATOR RUTR"/>
    <property type="match status" value="1"/>
</dbReference>
<dbReference type="InterPro" id="IPR036271">
    <property type="entry name" value="Tet_transcr_reg_TetR-rel_C_sf"/>
</dbReference>
<gene>
    <name evidence="9" type="ORF">VL15_28400</name>
</gene>
<reference evidence="9 10" key="1">
    <citation type="submission" date="2015-05" db="EMBL/GenBank/DDBJ databases">
        <title>Draft genome of Burkholderia cepacia LK29.</title>
        <authorList>
            <person name="Chan X.Y."/>
        </authorList>
    </citation>
    <scope>NUCLEOTIDE SEQUENCE [LARGE SCALE GENOMIC DNA]</scope>
    <source>
        <strain evidence="9 10">LK29</strain>
    </source>
</reference>
<dbReference type="Pfam" id="PF00440">
    <property type="entry name" value="TetR_N"/>
    <property type="match status" value="1"/>
</dbReference>
<dbReference type="Pfam" id="PF02909">
    <property type="entry name" value="TetR_C_1"/>
    <property type="match status" value="1"/>
</dbReference>
<evidence type="ECO:0000256" key="6">
    <source>
        <dbReference type="PROSITE-ProRule" id="PRU00335"/>
    </source>
</evidence>
<accession>A0A0J5WKY8</accession>
<feature type="DNA-binding region" description="H-T-H motif" evidence="6">
    <location>
        <begin position="26"/>
        <end position="45"/>
    </location>
</feature>
<proteinExistence type="predicted"/>
<dbReference type="SUPFAM" id="SSF48498">
    <property type="entry name" value="Tetracyclin repressor-like, C-terminal domain"/>
    <property type="match status" value="1"/>
</dbReference>
<dbReference type="EMBL" id="LDWR01000050">
    <property type="protein sequence ID" value="KML49379.1"/>
    <property type="molecule type" value="Genomic_DNA"/>
</dbReference>
<name>A0A0J5WKY8_BURCE</name>
<sequence>MAKIRRDEIVDAALELLDEQGLDALTTRRLAQRLGVESAALYWHYRDKSVLLAEMAAVALARHHTLDVPADIAQWDTWFADNARSFRRALLAHRDGARLHAGSTPDPDAVGRIMPKIAYLVRAGLTEQEAGMALLAAGQFTIGCVLEQQAAHGGGADESARSDEADGRQRTSGMAMAPIDPGLAFEFGLGLIVDGLRQRVGRA</sequence>
<evidence type="ECO:0000256" key="2">
    <source>
        <dbReference type="ARBA" id="ARBA00022491"/>
    </source>
</evidence>
<dbReference type="GO" id="GO:0046677">
    <property type="term" value="P:response to antibiotic"/>
    <property type="evidence" value="ECO:0007669"/>
    <property type="project" value="InterPro"/>
</dbReference>
<dbReference type="GO" id="GO:0003700">
    <property type="term" value="F:DNA-binding transcription factor activity"/>
    <property type="evidence" value="ECO:0007669"/>
    <property type="project" value="TreeGrafter"/>
</dbReference>
<dbReference type="PRINTS" id="PR00400">
    <property type="entry name" value="TETREPRESSOR"/>
</dbReference>
<dbReference type="InterPro" id="IPR009057">
    <property type="entry name" value="Homeodomain-like_sf"/>
</dbReference>
<dbReference type="RefSeq" id="WP_048250004.1">
    <property type="nucleotide sequence ID" value="NZ_LDWR01000050.1"/>
</dbReference>
<dbReference type="GO" id="GO:0045892">
    <property type="term" value="P:negative regulation of DNA-templated transcription"/>
    <property type="evidence" value="ECO:0007669"/>
    <property type="project" value="InterPro"/>
</dbReference>
<evidence type="ECO:0000256" key="7">
    <source>
        <dbReference type="SAM" id="MobiDB-lite"/>
    </source>
</evidence>
<comment type="function">
    <text evidence="1">TetR is the repressor of the tetracycline resistance element; its N-terminal region forms a helix-turn-helix structure and binds DNA. Binding of tetracycline to TetR reduces the repressor affinity for the tetracycline resistance gene (tetA) promoter operator sites.</text>
</comment>
<dbReference type="Gene3D" id="1.10.10.60">
    <property type="entry name" value="Homeodomain-like"/>
    <property type="match status" value="1"/>
</dbReference>